<accession>A0A087T053</accession>
<evidence type="ECO:0000313" key="1">
    <source>
        <dbReference type="EMBL" id="KFM58492.1"/>
    </source>
</evidence>
<dbReference type="EMBL" id="KK112762">
    <property type="protein sequence ID" value="KFM58492.1"/>
    <property type="molecule type" value="Genomic_DNA"/>
</dbReference>
<sequence>MTARIKFCKEPSILKNASISSSLLQEDLIFLKTCKEGCFFFSS</sequence>
<proteinExistence type="predicted"/>
<dbReference type="AlphaFoldDB" id="A0A087T053"/>
<gene>
    <name evidence="1" type="ORF">X975_21559</name>
</gene>
<organism evidence="1 2">
    <name type="scientific">Stegodyphus mimosarum</name>
    <name type="common">African social velvet spider</name>
    <dbReference type="NCBI Taxonomy" id="407821"/>
    <lineage>
        <taxon>Eukaryota</taxon>
        <taxon>Metazoa</taxon>
        <taxon>Ecdysozoa</taxon>
        <taxon>Arthropoda</taxon>
        <taxon>Chelicerata</taxon>
        <taxon>Arachnida</taxon>
        <taxon>Araneae</taxon>
        <taxon>Araneomorphae</taxon>
        <taxon>Entelegynae</taxon>
        <taxon>Eresoidea</taxon>
        <taxon>Eresidae</taxon>
        <taxon>Stegodyphus</taxon>
    </lineage>
</organism>
<protein>
    <submittedName>
        <fullName evidence="1">Uncharacterized protein</fullName>
    </submittedName>
</protein>
<reference evidence="1 2" key="1">
    <citation type="submission" date="2013-11" db="EMBL/GenBank/DDBJ databases">
        <title>Genome sequencing of Stegodyphus mimosarum.</title>
        <authorList>
            <person name="Bechsgaard J."/>
        </authorList>
    </citation>
    <scope>NUCLEOTIDE SEQUENCE [LARGE SCALE GENOMIC DNA]</scope>
</reference>
<name>A0A087T053_STEMI</name>
<dbReference type="Proteomes" id="UP000054359">
    <property type="component" value="Unassembled WGS sequence"/>
</dbReference>
<keyword evidence="2" id="KW-1185">Reference proteome</keyword>
<feature type="non-terminal residue" evidence="1">
    <location>
        <position position="43"/>
    </location>
</feature>
<evidence type="ECO:0000313" key="2">
    <source>
        <dbReference type="Proteomes" id="UP000054359"/>
    </source>
</evidence>